<comment type="caution">
    <text evidence="1">The sequence shown here is derived from an EMBL/GenBank/DDBJ whole genome shotgun (WGS) entry which is preliminary data.</text>
</comment>
<dbReference type="Pfam" id="PF13489">
    <property type="entry name" value="Methyltransf_23"/>
    <property type="match status" value="1"/>
</dbReference>
<dbReference type="RefSeq" id="WP_189169244.1">
    <property type="nucleotide sequence ID" value="NZ_BMQB01000002.1"/>
</dbReference>
<dbReference type="Gene3D" id="3.40.50.150">
    <property type="entry name" value="Vaccinia Virus protein VP39"/>
    <property type="match status" value="1"/>
</dbReference>
<accession>A0A8J3F883</accession>
<proteinExistence type="predicted"/>
<dbReference type="Gene3D" id="1.10.150.290">
    <property type="entry name" value="S-adenosyl-L-methionine-dependent methyltransferases"/>
    <property type="match status" value="1"/>
</dbReference>
<dbReference type="PANTHER" id="PTHR43861:SF1">
    <property type="entry name" value="TRANS-ACONITATE 2-METHYLTRANSFERASE"/>
    <property type="match status" value="1"/>
</dbReference>
<dbReference type="SUPFAM" id="SSF53335">
    <property type="entry name" value="S-adenosyl-L-methionine-dependent methyltransferases"/>
    <property type="match status" value="1"/>
</dbReference>
<dbReference type="EMBL" id="BMQB01000002">
    <property type="protein sequence ID" value="GGJ86107.1"/>
    <property type="molecule type" value="Genomic_DNA"/>
</dbReference>
<dbReference type="InterPro" id="IPR023149">
    <property type="entry name" value="Trans_acon_MeTrfase_C"/>
</dbReference>
<keyword evidence="2" id="KW-1185">Reference proteome</keyword>
<dbReference type="AlphaFoldDB" id="A0A8J3F883"/>
<dbReference type="InterPro" id="IPR029063">
    <property type="entry name" value="SAM-dependent_MTases_sf"/>
</dbReference>
<reference evidence="1" key="2">
    <citation type="submission" date="2020-09" db="EMBL/GenBank/DDBJ databases">
        <authorList>
            <person name="Sun Q."/>
            <person name="Ohkuma M."/>
        </authorList>
    </citation>
    <scope>NUCLEOTIDE SEQUENCE</scope>
    <source>
        <strain evidence="1">JCM 3090</strain>
    </source>
</reference>
<dbReference type="PANTHER" id="PTHR43861">
    <property type="entry name" value="TRANS-ACONITATE 2-METHYLTRANSFERASE-RELATED"/>
    <property type="match status" value="1"/>
</dbReference>
<dbReference type="GO" id="GO:0030798">
    <property type="term" value="F:trans-aconitate 2-methyltransferase activity"/>
    <property type="evidence" value="ECO:0007669"/>
    <property type="project" value="InterPro"/>
</dbReference>
<protein>
    <submittedName>
        <fullName evidence="1">Trans-aconitate 2-methyltransferase</fullName>
    </submittedName>
</protein>
<evidence type="ECO:0000313" key="1">
    <source>
        <dbReference type="EMBL" id="GGJ86107.1"/>
    </source>
</evidence>
<reference evidence="1" key="1">
    <citation type="journal article" date="2014" name="Int. J. Syst. Evol. Microbiol.">
        <title>Complete genome sequence of Corynebacterium casei LMG S-19264T (=DSM 44701T), isolated from a smear-ripened cheese.</title>
        <authorList>
            <consortium name="US DOE Joint Genome Institute (JGI-PGF)"/>
            <person name="Walter F."/>
            <person name="Albersmeier A."/>
            <person name="Kalinowski J."/>
            <person name="Ruckert C."/>
        </authorList>
    </citation>
    <scope>NUCLEOTIDE SEQUENCE</scope>
    <source>
        <strain evidence="1">JCM 3090</strain>
    </source>
</reference>
<evidence type="ECO:0000313" key="2">
    <source>
        <dbReference type="Proteomes" id="UP000649739"/>
    </source>
</evidence>
<organism evidence="1 2">
    <name type="scientific">Pilimelia anulata</name>
    <dbReference type="NCBI Taxonomy" id="53371"/>
    <lineage>
        <taxon>Bacteria</taxon>
        <taxon>Bacillati</taxon>
        <taxon>Actinomycetota</taxon>
        <taxon>Actinomycetes</taxon>
        <taxon>Micromonosporales</taxon>
        <taxon>Micromonosporaceae</taxon>
        <taxon>Pilimelia</taxon>
    </lineage>
</organism>
<dbReference type="CDD" id="cd02440">
    <property type="entry name" value="AdoMet_MTases"/>
    <property type="match status" value="1"/>
</dbReference>
<gene>
    <name evidence="1" type="primary">tam</name>
    <name evidence="1" type="ORF">GCM10010123_14630</name>
</gene>
<name>A0A8J3F883_9ACTN</name>
<sequence>MWDPTLYLQFADQRSRPFAELLARLPLTDPRRIVDLGAGPGHLTAELARRWPGAAVSGVDADPAMVARARADHPGLAFDPGDVRTWEPPADLDLLVCHAVLQWVPGHEELLARWARTLPAGCWLAVQVPGSHDAPAHVAVRAVAALPRWRERLAAVAVRRPVADPLAYARLLHAAGAAADAWETTYVHVLPAPADAPHPVLTWLEGTGLRPVRAALTDDADWAAYRAALGERLAAAYPVEGGVVHYPFRRVFIAARVGGAATVEETP</sequence>
<dbReference type="Proteomes" id="UP000649739">
    <property type="component" value="Unassembled WGS sequence"/>
</dbReference>